<comment type="caution">
    <text evidence="6">Lacks conserved residue(s) required for the propagation of feature annotation.</text>
</comment>
<sequence length="190" mass="20804">MTRLILASQSPRRKELLEQAHVPFQTISSDIEEWTDPALSPGELVVSLAEQKAEAVFRKHPENIVLGSDTVVAIGSEVLGKPADGDDARSMLRKLSGTSHSVYTGVAVIADGKRETFYEKSDVYFYPLTDEEIDAYIRSGEPFDKAGSYGIQGLGAVLVERISGDYFAIVGLPLARTVRVLKEFGVNWQA</sequence>
<proteinExistence type="inferred from homology"/>
<dbReference type="NCBIfam" id="TIGR00172">
    <property type="entry name" value="maf"/>
    <property type="match status" value="1"/>
</dbReference>
<feature type="site" description="Important for substrate specificity" evidence="6">
    <location>
        <position position="70"/>
    </location>
</feature>
<evidence type="ECO:0000256" key="5">
    <source>
        <dbReference type="ARBA" id="ARBA00023080"/>
    </source>
</evidence>
<dbReference type="GO" id="GO:0036221">
    <property type="term" value="F:UTP diphosphatase activity"/>
    <property type="evidence" value="ECO:0007669"/>
    <property type="project" value="RHEA"/>
</dbReference>
<dbReference type="CDD" id="cd00555">
    <property type="entry name" value="Maf"/>
    <property type="match status" value="1"/>
</dbReference>
<dbReference type="PIRSF" id="PIRSF006305">
    <property type="entry name" value="Maf"/>
    <property type="match status" value="1"/>
</dbReference>
<keyword evidence="5 6" id="KW-0546">Nucleotide metabolism</keyword>
<dbReference type="AlphaFoldDB" id="A0A2W0H853"/>
<dbReference type="EC" id="3.6.1.9" evidence="6"/>
<evidence type="ECO:0000256" key="3">
    <source>
        <dbReference type="ARBA" id="ARBA00022490"/>
    </source>
</evidence>
<name>A0A2W0H853_9BACI</name>
<dbReference type="Pfam" id="PF02545">
    <property type="entry name" value="Maf"/>
    <property type="match status" value="1"/>
</dbReference>
<evidence type="ECO:0000256" key="4">
    <source>
        <dbReference type="ARBA" id="ARBA00022801"/>
    </source>
</evidence>
<dbReference type="GO" id="GO:0036218">
    <property type="term" value="F:dTTP diphosphatase activity"/>
    <property type="evidence" value="ECO:0007669"/>
    <property type="project" value="RHEA"/>
</dbReference>
<evidence type="ECO:0000256" key="2">
    <source>
        <dbReference type="ARBA" id="ARBA00004496"/>
    </source>
</evidence>
<protein>
    <recommendedName>
        <fullName evidence="6">dTTP/UTP pyrophosphatase</fullName>
        <shortName evidence="6">dTTPase/UTPase</shortName>
        <ecNumber evidence="6">3.6.1.9</ecNumber>
    </recommendedName>
    <alternativeName>
        <fullName evidence="6">Nucleoside triphosphate pyrophosphatase</fullName>
    </alternativeName>
    <alternativeName>
        <fullName evidence="6">Nucleotide pyrophosphatase</fullName>
        <shortName evidence="6">Nucleotide PPase</shortName>
    </alternativeName>
</protein>
<dbReference type="EMBL" id="PDOF01000001">
    <property type="protein sequence ID" value="PYZ97337.1"/>
    <property type="molecule type" value="Genomic_DNA"/>
</dbReference>
<comment type="catalytic activity">
    <reaction evidence="6">
        <text>dTTP + H2O = dTMP + diphosphate + H(+)</text>
        <dbReference type="Rhea" id="RHEA:28534"/>
        <dbReference type="ChEBI" id="CHEBI:15377"/>
        <dbReference type="ChEBI" id="CHEBI:15378"/>
        <dbReference type="ChEBI" id="CHEBI:33019"/>
        <dbReference type="ChEBI" id="CHEBI:37568"/>
        <dbReference type="ChEBI" id="CHEBI:63528"/>
        <dbReference type="EC" id="3.6.1.9"/>
    </reaction>
</comment>
<dbReference type="GO" id="GO:0009117">
    <property type="term" value="P:nucleotide metabolic process"/>
    <property type="evidence" value="ECO:0007669"/>
    <property type="project" value="UniProtKB-KW"/>
</dbReference>
<dbReference type="Gene3D" id="3.90.950.10">
    <property type="match status" value="1"/>
</dbReference>
<comment type="similarity">
    <text evidence="6">Belongs to the Maf family. YhdE subfamily.</text>
</comment>
<dbReference type="PANTHER" id="PTHR43213:SF5">
    <property type="entry name" value="BIFUNCTIONAL DTTP_UTP PYROPHOSPHATASE_METHYLTRANSFERASE PROTEIN-RELATED"/>
    <property type="match status" value="1"/>
</dbReference>
<organism evidence="7 8">
    <name type="scientific">Alteribacter lacisalsi</name>
    <dbReference type="NCBI Taxonomy" id="2045244"/>
    <lineage>
        <taxon>Bacteria</taxon>
        <taxon>Bacillati</taxon>
        <taxon>Bacillota</taxon>
        <taxon>Bacilli</taxon>
        <taxon>Bacillales</taxon>
        <taxon>Bacillaceae</taxon>
        <taxon>Alteribacter</taxon>
    </lineage>
</organism>
<keyword evidence="3 6" id="KW-0963">Cytoplasm</keyword>
<dbReference type="FunFam" id="3.90.950.10:FF:000005">
    <property type="entry name" value="7-methyl-GTP pyrophosphatase"/>
    <property type="match status" value="1"/>
</dbReference>
<dbReference type="RefSeq" id="WP_110516315.1">
    <property type="nucleotide sequence ID" value="NZ_PDOF01000001.1"/>
</dbReference>
<reference evidence="7 8" key="1">
    <citation type="submission" date="2017-10" db="EMBL/GenBank/DDBJ databases">
        <title>Bacillus sp. nov., a halophilic bacterium isolated from a Yangshapao Lake.</title>
        <authorList>
            <person name="Wang H."/>
        </authorList>
    </citation>
    <scope>NUCLEOTIDE SEQUENCE [LARGE SCALE GENOMIC DNA]</scope>
    <source>
        <strain evidence="7 8">YSP-3</strain>
    </source>
</reference>
<comment type="subcellular location">
    <subcellularLocation>
        <location evidence="2 6">Cytoplasm</location>
    </subcellularLocation>
</comment>
<dbReference type="HAMAP" id="MF_00528">
    <property type="entry name" value="Maf"/>
    <property type="match status" value="1"/>
</dbReference>
<comment type="function">
    <text evidence="6">Nucleoside triphosphate pyrophosphatase that hydrolyzes dTTP and UTP. May have a dual role in cell division arrest and in preventing the incorporation of modified nucleotides into cellular nucleic acids.</text>
</comment>
<evidence type="ECO:0000313" key="7">
    <source>
        <dbReference type="EMBL" id="PYZ97337.1"/>
    </source>
</evidence>
<evidence type="ECO:0000256" key="6">
    <source>
        <dbReference type="HAMAP-Rule" id="MF_00528"/>
    </source>
</evidence>
<evidence type="ECO:0000256" key="1">
    <source>
        <dbReference type="ARBA" id="ARBA00001968"/>
    </source>
</evidence>
<dbReference type="GO" id="GO:0005737">
    <property type="term" value="C:cytoplasm"/>
    <property type="evidence" value="ECO:0007669"/>
    <property type="project" value="UniProtKB-SubCell"/>
</dbReference>
<evidence type="ECO:0000313" key="8">
    <source>
        <dbReference type="Proteomes" id="UP000248066"/>
    </source>
</evidence>
<feature type="active site" description="Proton acceptor" evidence="6">
    <location>
        <position position="69"/>
    </location>
</feature>
<keyword evidence="8" id="KW-1185">Reference proteome</keyword>
<comment type="catalytic activity">
    <reaction evidence="6">
        <text>UTP + H2O = UMP + diphosphate + H(+)</text>
        <dbReference type="Rhea" id="RHEA:29395"/>
        <dbReference type="ChEBI" id="CHEBI:15377"/>
        <dbReference type="ChEBI" id="CHEBI:15378"/>
        <dbReference type="ChEBI" id="CHEBI:33019"/>
        <dbReference type="ChEBI" id="CHEBI:46398"/>
        <dbReference type="ChEBI" id="CHEBI:57865"/>
        <dbReference type="EC" id="3.6.1.9"/>
    </reaction>
</comment>
<feature type="site" description="Important for substrate specificity" evidence="6">
    <location>
        <position position="152"/>
    </location>
</feature>
<accession>A0A2W0H853</accession>
<feature type="site" description="Important for substrate specificity" evidence="6">
    <location>
        <position position="12"/>
    </location>
</feature>
<dbReference type="Proteomes" id="UP000248066">
    <property type="component" value="Unassembled WGS sequence"/>
</dbReference>
<keyword evidence="4 6" id="KW-0378">Hydrolase</keyword>
<comment type="cofactor">
    <cofactor evidence="1 6">
        <name>a divalent metal cation</name>
        <dbReference type="ChEBI" id="CHEBI:60240"/>
    </cofactor>
</comment>
<dbReference type="OrthoDB" id="9807767at2"/>
<dbReference type="SUPFAM" id="SSF52972">
    <property type="entry name" value="ITPase-like"/>
    <property type="match status" value="1"/>
</dbReference>
<gene>
    <name evidence="7" type="ORF">CR205_01665</name>
</gene>
<dbReference type="InterPro" id="IPR003697">
    <property type="entry name" value="Maf-like"/>
</dbReference>
<dbReference type="InterPro" id="IPR029001">
    <property type="entry name" value="ITPase-like_fam"/>
</dbReference>
<dbReference type="PANTHER" id="PTHR43213">
    <property type="entry name" value="BIFUNCTIONAL DTTP/UTP PYROPHOSPHATASE/METHYLTRANSFERASE PROTEIN-RELATED"/>
    <property type="match status" value="1"/>
</dbReference>
<comment type="caution">
    <text evidence="7">The sequence shown here is derived from an EMBL/GenBank/DDBJ whole genome shotgun (WGS) entry which is preliminary data.</text>
</comment>